<dbReference type="RefSeq" id="XP_016762771.1">
    <property type="nucleotide sequence ID" value="XM_016901205.1"/>
</dbReference>
<dbReference type="Proteomes" id="UP000016931">
    <property type="component" value="Unassembled WGS sequence"/>
</dbReference>
<protein>
    <submittedName>
        <fullName evidence="1">Uncharacterized protein</fullName>
    </submittedName>
</protein>
<proteinExistence type="predicted"/>
<evidence type="ECO:0000313" key="2">
    <source>
        <dbReference type="Proteomes" id="UP000016931"/>
    </source>
</evidence>
<dbReference type="AlphaFoldDB" id="M3D928"/>
<dbReference type="HOGENOM" id="CLU_1866379_0_0_1"/>
<reference evidence="1 2" key="1">
    <citation type="journal article" date="2012" name="PLoS Pathog.">
        <title>Diverse lifestyles and strategies of plant pathogenesis encoded in the genomes of eighteen Dothideomycetes fungi.</title>
        <authorList>
            <person name="Ohm R.A."/>
            <person name="Feau N."/>
            <person name="Henrissat B."/>
            <person name="Schoch C.L."/>
            <person name="Horwitz B.A."/>
            <person name="Barry K.W."/>
            <person name="Condon B.J."/>
            <person name="Copeland A.C."/>
            <person name="Dhillon B."/>
            <person name="Glaser F."/>
            <person name="Hesse C.N."/>
            <person name="Kosti I."/>
            <person name="LaButti K."/>
            <person name="Lindquist E.A."/>
            <person name="Lucas S."/>
            <person name="Salamov A.A."/>
            <person name="Bradshaw R.E."/>
            <person name="Ciuffetti L."/>
            <person name="Hamelin R.C."/>
            <person name="Kema G.H.J."/>
            <person name="Lawrence C."/>
            <person name="Scott J.A."/>
            <person name="Spatafora J.W."/>
            <person name="Turgeon B.G."/>
            <person name="de Wit P.J.G.M."/>
            <person name="Zhong S."/>
            <person name="Goodwin S.B."/>
            <person name="Grigoriev I.V."/>
        </authorList>
    </citation>
    <scope>NUCLEOTIDE SEQUENCE [LARGE SCALE GENOMIC DNA]</scope>
    <source>
        <strain evidence="1 2">SO2202</strain>
    </source>
</reference>
<gene>
    <name evidence="1" type="ORF">SEPMUDRAFT_115916</name>
</gene>
<dbReference type="GeneID" id="27898342"/>
<dbReference type="EMBL" id="KB456262">
    <property type="protein sequence ID" value="EMF14650.1"/>
    <property type="molecule type" value="Genomic_DNA"/>
</dbReference>
<accession>M3D928</accession>
<evidence type="ECO:0000313" key="1">
    <source>
        <dbReference type="EMBL" id="EMF14650.1"/>
    </source>
</evidence>
<sequence length="137" mass="15256">MNIPILQQHTPSPVLPIDATFNSVMGHVGNWCFLPFSQLDFKLSNSKFPDIGLVSFTVVMRDGGISDSVPRGIFLNIGNTVLRGRRLVLRELRRDSKSPERVFTMQEAFSAIVHDMPSTRVRLVSAELAFTSDADAH</sequence>
<keyword evidence="2" id="KW-1185">Reference proteome</keyword>
<organism evidence="1 2">
    <name type="scientific">Sphaerulina musiva (strain SO2202)</name>
    <name type="common">Poplar stem canker fungus</name>
    <name type="synonym">Septoria musiva</name>
    <dbReference type="NCBI Taxonomy" id="692275"/>
    <lineage>
        <taxon>Eukaryota</taxon>
        <taxon>Fungi</taxon>
        <taxon>Dikarya</taxon>
        <taxon>Ascomycota</taxon>
        <taxon>Pezizomycotina</taxon>
        <taxon>Dothideomycetes</taxon>
        <taxon>Dothideomycetidae</taxon>
        <taxon>Mycosphaerellales</taxon>
        <taxon>Mycosphaerellaceae</taxon>
        <taxon>Sphaerulina</taxon>
    </lineage>
</organism>
<name>M3D928_SPHMS</name>